<dbReference type="PANTHER" id="PTHR43174">
    <property type="entry name" value="UDP-N-ACETYLGLUCOSAMINE 2-EPIMERASE"/>
    <property type="match status" value="1"/>
</dbReference>
<keyword evidence="1 3" id="KW-0413">Isomerase</keyword>
<dbReference type="PANTHER" id="PTHR43174:SF1">
    <property type="entry name" value="UDP-N-ACETYLGLUCOSAMINE 2-EPIMERASE"/>
    <property type="match status" value="1"/>
</dbReference>
<dbReference type="Pfam" id="PF02350">
    <property type="entry name" value="Epimerase_2"/>
    <property type="match status" value="1"/>
</dbReference>
<dbReference type="Gene3D" id="3.40.50.2000">
    <property type="entry name" value="Glycogen Phosphorylase B"/>
    <property type="match status" value="2"/>
</dbReference>
<dbReference type="NCBIfam" id="TIGR00236">
    <property type="entry name" value="wecB"/>
    <property type="match status" value="1"/>
</dbReference>
<name>A0A927AUR8_9BACT</name>
<evidence type="ECO:0000256" key="1">
    <source>
        <dbReference type="RuleBase" id="RU003513"/>
    </source>
</evidence>
<comment type="similarity">
    <text evidence="1">Belongs to the UDP-N-acetylglucosamine 2-epimerase family.</text>
</comment>
<dbReference type="GO" id="GO:0008761">
    <property type="term" value="F:UDP-N-acetylglucosamine 2-epimerase activity"/>
    <property type="evidence" value="ECO:0007669"/>
    <property type="project" value="UniProtKB-EC"/>
</dbReference>
<gene>
    <name evidence="3" type="primary">wecB</name>
    <name evidence="3" type="ORF">IC229_29455</name>
</gene>
<sequence>MKILNVVGARPNFIKIAPLHRAFGKFPDIDSKIVHTGQHYDASMSDVFFAQLDLPKPDFYLDVVNGSQTRQMADIMLKFEHVLTNEKPDWVLVVGDITSTLACALVAVRMGIRVAHVEAGLRSGDRQMPEEINRIVTDSLSDLLLVTEPAGRKNLLREGVAEERIHLVGNVMIDALVHHRPKASALNIVDTLGLSQRPYAFMTMHRPANVDTLSSLQQLISVIERVAQQLPVVFSLHPRTHANLVNFNILPQLISIPNTYLLKPQGYLESLNLIERAAIVLTDSGGIQEETTYLNIPCLTLRTSTERPITIELGTNQLIPELNPELIAEKVIQLLNNKPARGTSIPFWDGRAAERIADIIRAS</sequence>
<accession>A0A927AUR8</accession>
<dbReference type="EMBL" id="JACWZY010000037">
    <property type="protein sequence ID" value="MBD2704795.1"/>
    <property type="molecule type" value="Genomic_DNA"/>
</dbReference>
<feature type="domain" description="UDP-N-acetylglucosamine 2-epimerase" evidence="2">
    <location>
        <begin position="25"/>
        <end position="361"/>
    </location>
</feature>
<dbReference type="RefSeq" id="WP_190891665.1">
    <property type="nucleotide sequence ID" value="NZ_JACWZY010000037.1"/>
</dbReference>
<comment type="caution">
    <text evidence="3">The sequence shown here is derived from an EMBL/GenBank/DDBJ whole genome shotgun (WGS) entry which is preliminary data.</text>
</comment>
<dbReference type="CDD" id="cd03786">
    <property type="entry name" value="GTB_UDP-GlcNAc_2-Epimerase"/>
    <property type="match status" value="1"/>
</dbReference>
<reference evidence="3" key="1">
    <citation type="submission" date="2020-09" db="EMBL/GenBank/DDBJ databases">
        <authorList>
            <person name="Kim M.K."/>
        </authorList>
    </citation>
    <scope>NUCLEOTIDE SEQUENCE</scope>
    <source>
        <strain evidence="3">BT702</strain>
    </source>
</reference>
<evidence type="ECO:0000313" key="3">
    <source>
        <dbReference type="EMBL" id="MBD2704795.1"/>
    </source>
</evidence>
<dbReference type="InterPro" id="IPR003331">
    <property type="entry name" value="UDP_GlcNAc_Epimerase_2_dom"/>
</dbReference>
<dbReference type="AlphaFoldDB" id="A0A927AUR8"/>
<keyword evidence="4" id="KW-1185">Reference proteome</keyword>
<evidence type="ECO:0000259" key="2">
    <source>
        <dbReference type="Pfam" id="PF02350"/>
    </source>
</evidence>
<dbReference type="SUPFAM" id="SSF53756">
    <property type="entry name" value="UDP-Glycosyltransferase/glycogen phosphorylase"/>
    <property type="match status" value="1"/>
</dbReference>
<proteinExistence type="inferred from homology"/>
<dbReference type="Proteomes" id="UP000598820">
    <property type="component" value="Unassembled WGS sequence"/>
</dbReference>
<protein>
    <submittedName>
        <fullName evidence="3">UDP-N-acetylglucosamine 2-epimerase (Non-hydrolyzing)</fullName>
        <ecNumber evidence="3">5.1.3.14</ecNumber>
    </submittedName>
</protein>
<organism evidence="3 4">
    <name type="scientific">Spirosoma profusum</name>
    <dbReference type="NCBI Taxonomy" id="2771354"/>
    <lineage>
        <taxon>Bacteria</taxon>
        <taxon>Pseudomonadati</taxon>
        <taxon>Bacteroidota</taxon>
        <taxon>Cytophagia</taxon>
        <taxon>Cytophagales</taxon>
        <taxon>Cytophagaceae</taxon>
        <taxon>Spirosoma</taxon>
    </lineage>
</organism>
<dbReference type="InterPro" id="IPR029767">
    <property type="entry name" value="WecB-like"/>
</dbReference>
<dbReference type="EC" id="5.1.3.14" evidence="3"/>
<evidence type="ECO:0000313" key="4">
    <source>
        <dbReference type="Proteomes" id="UP000598820"/>
    </source>
</evidence>